<protein>
    <submittedName>
        <fullName evidence="11">D-alanyl-D-alanine carboxypeptidase-like protein</fullName>
    </submittedName>
</protein>
<feature type="active site" description="Acyl-ester intermediate" evidence="7">
    <location>
        <position position="44"/>
    </location>
</feature>
<keyword evidence="12" id="KW-1185">Reference proteome</keyword>
<dbReference type="PANTHER" id="PTHR21581:SF6">
    <property type="entry name" value="TRAFFICKING PROTEIN PARTICLE COMPLEX SUBUNIT 12"/>
    <property type="match status" value="1"/>
</dbReference>
<organism evidence="11 12">
    <name type="scientific">Aureibacillus halotolerans</name>
    <dbReference type="NCBI Taxonomy" id="1508390"/>
    <lineage>
        <taxon>Bacteria</taxon>
        <taxon>Bacillati</taxon>
        <taxon>Bacillota</taxon>
        <taxon>Bacilli</taxon>
        <taxon>Bacillales</taxon>
        <taxon>Bacillaceae</taxon>
        <taxon>Aureibacillus</taxon>
    </lineage>
</organism>
<evidence type="ECO:0000256" key="2">
    <source>
        <dbReference type="ARBA" id="ARBA00022729"/>
    </source>
</evidence>
<feature type="active site" description="Proton acceptor" evidence="7">
    <location>
        <position position="47"/>
    </location>
</feature>
<keyword evidence="5" id="KW-0573">Peptidoglycan synthesis</keyword>
<keyword evidence="11" id="KW-0121">Carboxypeptidase</keyword>
<evidence type="ECO:0000256" key="1">
    <source>
        <dbReference type="ARBA" id="ARBA00007164"/>
    </source>
</evidence>
<dbReference type="GO" id="GO:0009252">
    <property type="term" value="P:peptidoglycan biosynthetic process"/>
    <property type="evidence" value="ECO:0007669"/>
    <property type="project" value="UniProtKB-KW"/>
</dbReference>
<evidence type="ECO:0000256" key="5">
    <source>
        <dbReference type="ARBA" id="ARBA00022984"/>
    </source>
</evidence>
<evidence type="ECO:0000256" key="3">
    <source>
        <dbReference type="ARBA" id="ARBA00022801"/>
    </source>
</evidence>
<dbReference type="OrthoDB" id="9791132at2"/>
<evidence type="ECO:0000256" key="8">
    <source>
        <dbReference type="PIRSR" id="PIRSR618044-2"/>
    </source>
</evidence>
<dbReference type="GO" id="GO:0006508">
    <property type="term" value="P:proteolysis"/>
    <property type="evidence" value="ECO:0007669"/>
    <property type="project" value="InterPro"/>
</dbReference>
<dbReference type="GO" id="GO:0009002">
    <property type="term" value="F:serine-type D-Ala-D-Ala carboxypeptidase activity"/>
    <property type="evidence" value="ECO:0007669"/>
    <property type="project" value="InterPro"/>
</dbReference>
<dbReference type="InterPro" id="IPR012338">
    <property type="entry name" value="Beta-lactam/transpept-like"/>
</dbReference>
<evidence type="ECO:0000256" key="9">
    <source>
        <dbReference type="RuleBase" id="RU004016"/>
    </source>
</evidence>
<evidence type="ECO:0000256" key="4">
    <source>
        <dbReference type="ARBA" id="ARBA00022960"/>
    </source>
</evidence>
<dbReference type="SUPFAM" id="SSF56601">
    <property type="entry name" value="beta-lactamase/transpeptidase-like"/>
    <property type="match status" value="1"/>
</dbReference>
<dbReference type="GO" id="GO:0071555">
    <property type="term" value="P:cell wall organization"/>
    <property type="evidence" value="ECO:0007669"/>
    <property type="project" value="UniProtKB-KW"/>
</dbReference>
<keyword evidence="6" id="KW-0961">Cell wall biogenesis/degradation</keyword>
<dbReference type="InterPro" id="IPR001967">
    <property type="entry name" value="Peptidase_S11_N"/>
</dbReference>
<name>A0A4R6TUK6_9BACI</name>
<feature type="active site" evidence="7">
    <location>
        <position position="101"/>
    </location>
</feature>
<comment type="caution">
    <text evidence="11">The sequence shown here is derived from an EMBL/GenBank/DDBJ whole genome shotgun (WGS) entry which is preliminary data.</text>
</comment>
<dbReference type="Pfam" id="PF00768">
    <property type="entry name" value="Peptidase_S11"/>
    <property type="match status" value="1"/>
</dbReference>
<dbReference type="GO" id="GO:0008360">
    <property type="term" value="P:regulation of cell shape"/>
    <property type="evidence" value="ECO:0007669"/>
    <property type="project" value="UniProtKB-KW"/>
</dbReference>
<dbReference type="AlphaFoldDB" id="A0A4R6TUK6"/>
<keyword evidence="11" id="KW-0645">Protease</keyword>
<feature type="domain" description="Peptidase S11 D-alanyl-D-alanine carboxypeptidase A N-terminal" evidence="10">
    <location>
        <begin position="11"/>
        <end position="247"/>
    </location>
</feature>
<keyword evidence="3" id="KW-0378">Hydrolase</keyword>
<feature type="binding site" evidence="8">
    <location>
        <position position="218"/>
    </location>
    <ligand>
        <name>substrate</name>
    </ligand>
</feature>
<gene>
    <name evidence="11" type="ORF">EV213_11352</name>
</gene>
<evidence type="ECO:0000256" key="7">
    <source>
        <dbReference type="PIRSR" id="PIRSR618044-1"/>
    </source>
</evidence>
<dbReference type="PANTHER" id="PTHR21581">
    <property type="entry name" value="D-ALANYL-D-ALANINE CARBOXYPEPTIDASE"/>
    <property type="match status" value="1"/>
</dbReference>
<dbReference type="InterPro" id="IPR018044">
    <property type="entry name" value="Peptidase_S11"/>
</dbReference>
<evidence type="ECO:0000313" key="12">
    <source>
        <dbReference type="Proteomes" id="UP000295632"/>
    </source>
</evidence>
<evidence type="ECO:0000259" key="10">
    <source>
        <dbReference type="Pfam" id="PF00768"/>
    </source>
</evidence>
<dbReference type="EMBL" id="SNYJ01000013">
    <property type="protein sequence ID" value="TDQ37418.1"/>
    <property type="molecule type" value="Genomic_DNA"/>
</dbReference>
<evidence type="ECO:0000313" key="11">
    <source>
        <dbReference type="EMBL" id="TDQ37418.1"/>
    </source>
</evidence>
<reference evidence="11 12" key="1">
    <citation type="submission" date="2019-03" db="EMBL/GenBank/DDBJ databases">
        <title>Genomic Encyclopedia of Type Strains, Phase IV (KMG-IV): sequencing the most valuable type-strain genomes for metagenomic binning, comparative biology and taxonomic classification.</title>
        <authorList>
            <person name="Goeker M."/>
        </authorList>
    </citation>
    <scope>NUCLEOTIDE SEQUENCE [LARGE SCALE GENOMIC DNA]</scope>
    <source>
        <strain evidence="11 12">DSM 28697</strain>
    </source>
</reference>
<accession>A0A4R6TUK6</accession>
<dbReference type="PRINTS" id="PR00725">
    <property type="entry name" value="DADACBPTASE1"/>
</dbReference>
<dbReference type="RefSeq" id="WP_133581262.1">
    <property type="nucleotide sequence ID" value="NZ_SNYJ01000013.1"/>
</dbReference>
<proteinExistence type="inferred from homology"/>
<dbReference type="Gene3D" id="3.40.710.10">
    <property type="entry name" value="DD-peptidase/beta-lactamase superfamily"/>
    <property type="match status" value="1"/>
</dbReference>
<evidence type="ECO:0000256" key="6">
    <source>
        <dbReference type="ARBA" id="ARBA00023316"/>
    </source>
</evidence>
<sequence>MKRSTFPHQTNDTTIVAKSALVIDEKSGQVLYEKKSQMRVFPASATKVLTGLAATSLCKLNEKITVGEEVLAETKGESLAGLTPGDTYLFAELLAALMIPSGNDAARALAMHVARRDLRKDISYDAGIRYFTWAMNEAASRAGAVSSQFVNPHGLHDTRHFTTAQDMMQITKEARKNLVLCNVVRRPVWTSPRLHFVNRNELIHPESPFFYQGAEGFKTGYTKKAGRCLISAASRNNEQILAAAFGSKDHHIWSDAHTLLNMGFKRTSAKAV</sequence>
<keyword evidence="2" id="KW-0732">Signal</keyword>
<comment type="similarity">
    <text evidence="1 9">Belongs to the peptidase S11 family.</text>
</comment>
<dbReference type="Proteomes" id="UP000295632">
    <property type="component" value="Unassembled WGS sequence"/>
</dbReference>
<keyword evidence="4" id="KW-0133">Cell shape</keyword>